<feature type="domain" description="CheR-type methyltransferase" evidence="6">
    <location>
        <begin position="1"/>
        <end position="265"/>
    </location>
</feature>
<name>A0A3G3JVH0_9BACL</name>
<dbReference type="Gene3D" id="1.10.155.10">
    <property type="entry name" value="Chemotaxis receptor methyltransferase CheR, N-terminal domain"/>
    <property type="match status" value="1"/>
</dbReference>
<organism evidence="7 8">
    <name type="scientific">Cohnella candidum</name>
    <dbReference type="NCBI Taxonomy" id="2674991"/>
    <lineage>
        <taxon>Bacteria</taxon>
        <taxon>Bacillati</taxon>
        <taxon>Bacillota</taxon>
        <taxon>Bacilli</taxon>
        <taxon>Bacillales</taxon>
        <taxon>Paenibacillaceae</taxon>
        <taxon>Cohnella</taxon>
    </lineage>
</organism>
<evidence type="ECO:0000256" key="3">
    <source>
        <dbReference type="ARBA" id="ARBA00022603"/>
    </source>
</evidence>
<dbReference type="SUPFAM" id="SSF53335">
    <property type="entry name" value="S-adenosyl-L-methionine-dependent methyltransferases"/>
    <property type="match status" value="1"/>
</dbReference>
<evidence type="ECO:0000256" key="1">
    <source>
        <dbReference type="ARBA" id="ARBA00001541"/>
    </source>
</evidence>
<dbReference type="InterPro" id="IPR022641">
    <property type="entry name" value="CheR_N"/>
</dbReference>
<dbReference type="InterPro" id="IPR050903">
    <property type="entry name" value="Bact_Chemotaxis_MeTrfase"/>
</dbReference>
<dbReference type="EMBL" id="CP033433">
    <property type="protein sequence ID" value="AYQ72243.1"/>
    <property type="molecule type" value="Genomic_DNA"/>
</dbReference>
<evidence type="ECO:0000313" key="7">
    <source>
        <dbReference type="EMBL" id="AYQ72243.1"/>
    </source>
</evidence>
<comment type="catalytic activity">
    <reaction evidence="1">
        <text>L-glutamyl-[protein] + S-adenosyl-L-methionine = [protein]-L-glutamate 5-O-methyl ester + S-adenosyl-L-homocysteine</text>
        <dbReference type="Rhea" id="RHEA:24452"/>
        <dbReference type="Rhea" id="RHEA-COMP:10208"/>
        <dbReference type="Rhea" id="RHEA-COMP:10311"/>
        <dbReference type="ChEBI" id="CHEBI:29973"/>
        <dbReference type="ChEBI" id="CHEBI:57856"/>
        <dbReference type="ChEBI" id="CHEBI:59789"/>
        <dbReference type="ChEBI" id="CHEBI:82795"/>
        <dbReference type="EC" id="2.1.1.80"/>
    </reaction>
</comment>
<dbReference type="Gene3D" id="3.40.50.150">
    <property type="entry name" value="Vaccinia Virus protein VP39"/>
    <property type="match status" value="1"/>
</dbReference>
<accession>A0A3G3JVH0</accession>
<evidence type="ECO:0000259" key="6">
    <source>
        <dbReference type="PROSITE" id="PS50123"/>
    </source>
</evidence>
<dbReference type="InterPro" id="IPR026024">
    <property type="entry name" value="Chemotaxis_MeTrfase_CheR"/>
</dbReference>
<keyword evidence="3 7" id="KW-0489">Methyltransferase</keyword>
<dbReference type="PANTHER" id="PTHR24422:SF19">
    <property type="entry name" value="CHEMOTAXIS PROTEIN METHYLTRANSFERASE"/>
    <property type="match status" value="1"/>
</dbReference>
<dbReference type="SUPFAM" id="SSF47757">
    <property type="entry name" value="Chemotaxis receptor methyltransferase CheR, N-terminal domain"/>
    <property type="match status" value="1"/>
</dbReference>
<dbReference type="PRINTS" id="PR00996">
    <property type="entry name" value="CHERMTFRASE"/>
</dbReference>
<dbReference type="InterPro" id="IPR022642">
    <property type="entry name" value="CheR_C"/>
</dbReference>
<dbReference type="AlphaFoldDB" id="A0A3G3JVH0"/>
<keyword evidence="5" id="KW-0949">S-adenosyl-L-methionine</keyword>
<dbReference type="InterPro" id="IPR029063">
    <property type="entry name" value="SAM-dependent_MTases_sf"/>
</dbReference>
<protein>
    <recommendedName>
        <fullName evidence="2">protein-glutamate O-methyltransferase</fullName>
        <ecNumber evidence="2">2.1.1.80</ecNumber>
    </recommendedName>
</protein>
<gene>
    <name evidence="7" type="ORF">EAV92_06470</name>
</gene>
<dbReference type="InterPro" id="IPR036804">
    <property type="entry name" value="CheR_N_sf"/>
</dbReference>
<dbReference type="PANTHER" id="PTHR24422">
    <property type="entry name" value="CHEMOTAXIS PROTEIN METHYLTRANSFERASE"/>
    <property type="match status" value="1"/>
</dbReference>
<dbReference type="Pfam" id="PF03705">
    <property type="entry name" value="CheR_N"/>
    <property type="match status" value="1"/>
</dbReference>
<dbReference type="GO" id="GO:0008983">
    <property type="term" value="F:protein-glutamate O-methyltransferase activity"/>
    <property type="evidence" value="ECO:0007669"/>
    <property type="project" value="UniProtKB-EC"/>
</dbReference>
<dbReference type="RefSeq" id="WP_123040303.1">
    <property type="nucleotide sequence ID" value="NZ_CP033433.1"/>
</dbReference>
<evidence type="ECO:0000256" key="5">
    <source>
        <dbReference type="ARBA" id="ARBA00022691"/>
    </source>
</evidence>
<dbReference type="SMART" id="SM00138">
    <property type="entry name" value="MeTrc"/>
    <property type="match status" value="1"/>
</dbReference>
<keyword evidence="8" id="KW-1185">Reference proteome</keyword>
<dbReference type="Pfam" id="PF01739">
    <property type="entry name" value="CheR"/>
    <property type="match status" value="1"/>
</dbReference>
<reference evidence="7 8" key="1">
    <citation type="submission" date="2018-10" db="EMBL/GenBank/DDBJ databases">
        <title>Genome Sequence of Cohnella sp.</title>
        <authorList>
            <person name="Srinivasan S."/>
            <person name="Kim M.K."/>
        </authorList>
    </citation>
    <scope>NUCLEOTIDE SEQUENCE [LARGE SCALE GENOMIC DNA]</scope>
    <source>
        <strain evidence="7 8">18JY8-7</strain>
    </source>
</reference>
<dbReference type="InterPro" id="IPR000780">
    <property type="entry name" value="CheR_MeTrfase"/>
</dbReference>
<dbReference type="KEGG" id="coh:EAV92_06470"/>
<proteinExistence type="predicted"/>
<dbReference type="PROSITE" id="PS50123">
    <property type="entry name" value="CHER"/>
    <property type="match status" value="1"/>
</dbReference>
<dbReference type="PIRSF" id="PIRSF000410">
    <property type="entry name" value="CheR"/>
    <property type="match status" value="1"/>
</dbReference>
<evidence type="ECO:0000256" key="4">
    <source>
        <dbReference type="ARBA" id="ARBA00022679"/>
    </source>
</evidence>
<evidence type="ECO:0000256" key="2">
    <source>
        <dbReference type="ARBA" id="ARBA00012534"/>
    </source>
</evidence>
<dbReference type="CDD" id="cd02440">
    <property type="entry name" value="AdoMet_MTases"/>
    <property type="match status" value="1"/>
</dbReference>
<sequence length="265" mass="30447">MLAAPAQDLDFMQFVSKLKAKSGIDLSQYKENQMRRRLNSLKDNRGYRTFGEFFQGMMSDRELYEEFLDHMTINVSEFYRNAKRWEVLEQKVVPDLLAQSRSLKCWSAACSTGDEPYSLAMVLLGRLKRHEFEILATDIDKGAIGKAKAGLYPAQSVKEAPKAALNKYFTMTGTQYEVSDEVKKCVTFKQHNLLSDPYDSNFDLIVCRNVLIYFTDEAKDAIFQKFSKSLKPGGYLFIGGTEQIFQPAKYQLEPADTFFYRKIAK</sequence>
<evidence type="ECO:0000313" key="8">
    <source>
        <dbReference type="Proteomes" id="UP000269097"/>
    </source>
</evidence>
<dbReference type="Proteomes" id="UP000269097">
    <property type="component" value="Chromosome"/>
</dbReference>
<keyword evidence="4 7" id="KW-0808">Transferase</keyword>
<dbReference type="EC" id="2.1.1.80" evidence="2"/>
<dbReference type="GO" id="GO:0032259">
    <property type="term" value="P:methylation"/>
    <property type="evidence" value="ECO:0007669"/>
    <property type="project" value="UniProtKB-KW"/>
</dbReference>